<dbReference type="Proteomes" id="UP001232063">
    <property type="component" value="Unassembled WGS sequence"/>
</dbReference>
<keyword evidence="1" id="KW-0560">Oxidoreductase</keyword>
<dbReference type="EMBL" id="JASJOU010000001">
    <property type="protein sequence ID" value="MDJ1500019.1"/>
    <property type="molecule type" value="Genomic_DNA"/>
</dbReference>
<dbReference type="RefSeq" id="WP_314509551.1">
    <property type="nucleotide sequence ID" value="NZ_JASJOU010000001.1"/>
</dbReference>
<comment type="caution">
    <text evidence="1">The sequence shown here is derived from an EMBL/GenBank/DDBJ whole genome shotgun (WGS) entry which is preliminary data.</text>
</comment>
<gene>
    <name evidence="1" type="ORF">QNI22_05160</name>
</gene>
<proteinExistence type="predicted"/>
<keyword evidence="2" id="KW-1185">Reference proteome</keyword>
<reference evidence="1" key="1">
    <citation type="submission" date="2023-05" db="EMBL/GenBank/DDBJ databases">
        <authorList>
            <person name="Zhang X."/>
        </authorList>
    </citation>
    <scope>NUCLEOTIDE SEQUENCE</scope>
    <source>
        <strain evidence="1">BD1B2-1</strain>
    </source>
</reference>
<dbReference type="AlphaFoldDB" id="A0AAE3R2A4"/>
<evidence type="ECO:0000313" key="2">
    <source>
        <dbReference type="Proteomes" id="UP001232063"/>
    </source>
</evidence>
<dbReference type="GO" id="GO:0051213">
    <property type="term" value="F:dioxygenase activity"/>
    <property type="evidence" value="ECO:0007669"/>
    <property type="project" value="UniProtKB-KW"/>
</dbReference>
<dbReference type="InterPro" id="IPR029068">
    <property type="entry name" value="Glyas_Bleomycin-R_OHBP_Dase"/>
</dbReference>
<organism evidence="1 2">
    <name type="scientific">Xanthocytophaga agilis</name>
    <dbReference type="NCBI Taxonomy" id="3048010"/>
    <lineage>
        <taxon>Bacteria</taxon>
        <taxon>Pseudomonadati</taxon>
        <taxon>Bacteroidota</taxon>
        <taxon>Cytophagia</taxon>
        <taxon>Cytophagales</taxon>
        <taxon>Rhodocytophagaceae</taxon>
        <taxon>Xanthocytophaga</taxon>
    </lineage>
</organism>
<dbReference type="SUPFAM" id="SSF54593">
    <property type="entry name" value="Glyoxalase/Bleomycin resistance protein/Dihydroxybiphenyl dioxygenase"/>
    <property type="match status" value="1"/>
</dbReference>
<name>A0AAE3R2A4_9BACT</name>
<protein>
    <submittedName>
        <fullName evidence="1">Glyoxalase/bleomycin resistance/extradiol dioxygenase family protein</fullName>
    </submittedName>
</protein>
<dbReference type="Gene3D" id="3.10.180.10">
    <property type="entry name" value="2,3-Dihydroxybiphenyl 1,2-Dioxygenase, domain 1"/>
    <property type="match status" value="1"/>
</dbReference>
<keyword evidence="1" id="KW-0223">Dioxygenase</keyword>
<evidence type="ECO:0000313" key="1">
    <source>
        <dbReference type="EMBL" id="MDJ1500019.1"/>
    </source>
</evidence>
<accession>A0AAE3R2A4</accession>
<sequence length="113" mass="12808">MEFRTIVIRSSNISAAAEFYSKLGLIFEYHQHGNGAFHYACTLKNITFEIYPLLKNQTTADTSTRLGIAIDNFDVVLTAFSPEQILKAPHLTEWGELAIVQDPDGRKIEIYRT</sequence>